<name>A0ABT9IU30_9BACL</name>
<feature type="domain" description="NIF system FeS cluster assembly NifU N-terminal" evidence="1">
    <location>
        <begin position="1"/>
        <end position="105"/>
    </location>
</feature>
<dbReference type="InterPro" id="IPR002871">
    <property type="entry name" value="NIF_FeS_clus_asmbl_NifU_N"/>
</dbReference>
<organism evidence="2 3">
    <name type="scientific">Chengkuizengella axinellae</name>
    <dbReference type="NCBI Taxonomy" id="3064388"/>
    <lineage>
        <taxon>Bacteria</taxon>
        <taxon>Bacillati</taxon>
        <taxon>Bacillota</taxon>
        <taxon>Bacilli</taxon>
        <taxon>Bacillales</taxon>
        <taxon>Paenibacillaceae</taxon>
        <taxon>Chengkuizengella</taxon>
    </lineage>
</organism>
<keyword evidence="3" id="KW-1185">Reference proteome</keyword>
<evidence type="ECO:0000313" key="3">
    <source>
        <dbReference type="Proteomes" id="UP001231941"/>
    </source>
</evidence>
<evidence type="ECO:0000313" key="2">
    <source>
        <dbReference type="EMBL" id="MDP5272823.1"/>
    </source>
</evidence>
<dbReference type="EMBL" id="JAVAMP010000001">
    <property type="protein sequence ID" value="MDP5272823.1"/>
    <property type="molecule type" value="Genomic_DNA"/>
</dbReference>
<dbReference type="Pfam" id="PF01592">
    <property type="entry name" value="NifU_N"/>
    <property type="match status" value="1"/>
</dbReference>
<gene>
    <name evidence="2" type="ORF">Q5Y73_01750</name>
</gene>
<dbReference type="RefSeq" id="WP_305990126.1">
    <property type="nucleotide sequence ID" value="NZ_JAVAMP010000001.1"/>
</dbReference>
<sequence length="122" mass="13714">MYNSVIVDHFTNPSNTGEITDKDIQIKIGNSVCGDTIFIDIKLDRDHIINAKFKAYGCATSIATADIFSEYIIGKSFKEIQDISVTERKEMLGELDPSQMHCLHILEELFTKLDEHQGDTAC</sequence>
<comment type="caution">
    <text evidence="2">The sequence shown here is derived from an EMBL/GenBank/DDBJ whole genome shotgun (WGS) entry which is preliminary data.</text>
</comment>
<dbReference type="SUPFAM" id="SSF82649">
    <property type="entry name" value="SufE/NifU"/>
    <property type="match status" value="1"/>
</dbReference>
<protein>
    <submittedName>
        <fullName evidence="2">Iron-sulfur cluster assembly scaffold protein</fullName>
    </submittedName>
</protein>
<evidence type="ECO:0000259" key="1">
    <source>
        <dbReference type="Pfam" id="PF01592"/>
    </source>
</evidence>
<dbReference type="Proteomes" id="UP001231941">
    <property type="component" value="Unassembled WGS sequence"/>
</dbReference>
<dbReference type="Gene3D" id="3.90.1010.10">
    <property type="match status" value="1"/>
</dbReference>
<dbReference type="PANTHER" id="PTHR10093">
    <property type="entry name" value="IRON-SULFUR CLUSTER ASSEMBLY ENZYME NIFU HOMOLOG"/>
    <property type="match status" value="1"/>
</dbReference>
<proteinExistence type="predicted"/>
<accession>A0ABT9IU30</accession>
<dbReference type="CDD" id="cd06664">
    <property type="entry name" value="IscU_like"/>
    <property type="match status" value="1"/>
</dbReference>
<reference evidence="2 3" key="1">
    <citation type="submission" date="2023-08" db="EMBL/GenBank/DDBJ databases">
        <authorList>
            <person name="Park J.-S."/>
        </authorList>
    </citation>
    <scope>NUCLEOTIDE SEQUENCE [LARGE SCALE GENOMIC DNA]</scope>
    <source>
        <strain evidence="2 3">2205SS18-9</strain>
    </source>
</reference>